<feature type="transmembrane region" description="Helical" evidence="1">
    <location>
        <begin position="144"/>
        <end position="169"/>
    </location>
</feature>
<dbReference type="Proteomes" id="UP000514713">
    <property type="component" value="Chromosome"/>
</dbReference>
<evidence type="ECO:0000313" key="3">
    <source>
        <dbReference type="Proteomes" id="UP000514713"/>
    </source>
</evidence>
<gene>
    <name evidence="2" type="ORF">HUN01_28560</name>
</gene>
<dbReference type="KEGG" id="ned:HUN01_28560"/>
<sequence length="220" mass="24156">MQEFYRIIGSATEEQRQNLAQLTGSAFGDSPETLCNHIRYLRAGSIGQLFWNNSWKQVVTDVADHIGIDWSATLNGRNWHDLETQEIEATVVSKLFQNMLEQLSPEQQQQIVMEMARDANDPDIANLLVGGSAMAVAKMSGFGVYLLASTVLGGLTNTLGITLPFAVYMGMSQTIAFILGPIGWVALTGGILFTINQPNWNRLANAIVYISILRYLPSSG</sequence>
<keyword evidence="1" id="KW-1133">Transmembrane helix</keyword>
<evidence type="ECO:0000256" key="1">
    <source>
        <dbReference type="SAM" id="Phobius"/>
    </source>
</evidence>
<reference evidence="3" key="1">
    <citation type="submission" date="2020-06" db="EMBL/GenBank/DDBJ databases">
        <title>Nostoc edaphicum CCNP1411 genome.</title>
        <authorList>
            <person name="Fidor A."/>
            <person name="Grabski M."/>
            <person name="Gawor J."/>
            <person name="Gromadka R."/>
            <person name="Wegrzyn G."/>
            <person name="Mazur-Marzec H."/>
        </authorList>
    </citation>
    <scope>NUCLEOTIDE SEQUENCE [LARGE SCALE GENOMIC DNA]</scope>
    <source>
        <strain evidence="3">CCNP1411</strain>
    </source>
</reference>
<feature type="transmembrane region" description="Helical" evidence="1">
    <location>
        <begin position="175"/>
        <end position="195"/>
    </location>
</feature>
<dbReference type="RefSeq" id="WP_181928992.1">
    <property type="nucleotide sequence ID" value="NZ_CP054698.1"/>
</dbReference>
<keyword evidence="1" id="KW-0812">Transmembrane</keyword>
<organism evidence="2 3">
    <name type="scientific">Nostoc edaphicum CCNP1411</name>
    <dbReference type="NCBI Taxonomy" id="1472755"/>
    <lineage>
        <taxon>Bacteria</taxon>
        <taxon>Bacillati</taxon>
        <taxon>Cyanobacteriota</taxon>
        <taxon>Cyanophyceae</taxon>
        <taxon>Nostocales</taxon>
        <taxon>Nostocaceae</taxon>
        <taxon>Nostoc</taxon>
    </lineage>
</organism>
<dbReference type="AlphaFoldDB" id="A0A7D7QBB5"/>
<dbReference type="EMBL" id="CP054698">
    <property type="protein sequence ID" value="QMS91357.1"/>
    <property type="molecule type" value="Genomic_DNA"/>
</dbReference>
<evidence type="ECO:0000313" key="2">
    <source>
        <dbReference type="EMBL" id="QMS91357.1"/>
    </source>
</evidence>
<name>A0A7D7QBB5_9NOSO</name>
<protein>
    <submittedName>
        <fullName evidence="2">Uncharacterized protein</fullName>
    </submittedName>
</protein>
<accession>A0A7D7QBB5</accession>
<proteinExistence type="predicted"/>
<keyword evidence="3" id="KW-1185">Reference proteome</keyword>
<keyword evidence="1" id="KW-0472">Membrane</keyword>